<feature type="region of interest" description="Disordered" evidence="1">
    <location>
        <begin position="382"/>
        <end position="451"/>
    </location>
</feature>
<keyword evidence="3" id="KW-1185">Reference proteome</keyword>
<feature type="region of interest" description="Disordered" evidence="1">
    <location>
        <begin position="270"/>
        <end position="340"/>
    </location>
</feature>
<dbReference type="SUPFAM" id="SSF52047">
    <property type="entry name" value="RNI-like"/>
    <property type="match status" value="1"/>
</dbReference>
<feature type="compositionally biased region" description="Pro residues" evidence="1">
    <location>
        <begin position="204"/>
        <end position="219"/>
    </location>
</feature>
<dbReference type="OrthoDB" id="5828268at2759"/>
<evidence type="ECO:0000256" key="1">
    <source>
        <dbReference type="SAM" id="MobiDB-lite"/>
    </source>
</evidence>
<feature type="compositionally biased region" description="Basic and acidic residues" evidence="1">
    <location>
        <begin position="431"/>
        <end position="450"/>
    </location>
</feature>
<feature type="compositionally biased region" description="Polar residues" evidence="1">
    <location>
        <begin position="417"/>
        <end position="426"/>
    </location>
</feature>
<name>A0A368G7C3_ANCCA</name>
<proteinExistence type="predicted"/>
<sequence length="463" mass="51656">MEALIGLTNLRQLDLIGCVIDTQLAGEYVEKFAQMSNLDELSVPPSMYSFSLKDDKSVPFNLRKLHLSKLFIYMECFDENSFFDTLEAMMPKKLEALTLYGNFYQLKRSKKYAQWRKFEILFGSMTPQVRTPWWMKDESILMSNLVRCAPYRIADDFRPVRNTASSWRFDQNTLENEESRTERQNPTINRFLRFMRPEAAPLAVAPPPPRVAPEAPPPPVRRDRIRRRLNVPTVAEEQHAMPMMIPLPADGAGPAPVAVVIPARVSPAPVTPLEQQQRAPSTPPAAPSDPVSGSAPGALAFPPRLQSTERAVERAQRRPAPVDGTRTEQAEGQQQTFPSLRPAEAHANLDRPHFVRFQELPLDTPAASNQHQAIVQQPDEMPLLNTQPASPSDQAISRPQPPVVGTGSADQREQENQRTAAGNAQENVAAHAEHAPNIGDEHAAGERQPDEENINMMLGQALL</sequence>
<reference evidence="2 3" key="1">
    <citation type="submission" date="2014-10" db="EMBL/GenBank/DDBJ databases">
        <title>Draft genome of the hookworm Ancylostoma caninum.</title>
        <authorList>
            <person name="Mitreva M."/>
        </authorList>
    </citation>
    <scope>NUCLEOTIDE SEQUENCE [LARGE SCALE GENOMIC DNA]</scope>
    <source>
        <strain evidence="2 3">Baltimore</strain>
    </source>
</reference>
<dbReference type="EMBL" id="JOJR01000351">
    <property type="protein sequence ID" value="RCN39199.1"/>
    <property type="molecule type" value="Genomic_DNA"/>
</dbReference>
<gene>
    <name evidence="2" type="ORF">ANCCAN_14893</name>
</gene>
<feature type="region of interest" description="Disordered" evidence="1">
    <location>
        <begin position="202"/>
        <end position="221"/>
    </location>
</feature>
<dbReference type="AlphaFoldDB" id="A0A368G7C3"/>
<evidence type="ECO:0000313" key="3">
    <source>
        <dbReference type="Proteomes" id="UP000252519"/>
    </source>
</evidence>
<evidence type="ECO:0000313" key="2">
    <source>
        <dbReference type="EMBL" id="RCN39199.1"/>
    </source>
</evidence>
<feature type="compositionally biased region" description="Polar residues" evidence="1">
    <location>
        <begin position="384"/>
        <end position="397"/>
    </location>
</feature>
<comment type="caution">
    <text evidence="2">The sequence shown here is derived from an EMBL/GenBank/DDBJ whole genome shotgun (WGS) entry which is preliminary data.</text>
</comment>
<protein>
    <submittedName>
        <fullName evidence="2">Uncharacterized protein</fullName>
    </submittedName>
</protein>
<accession>A0A368G7C3</accession>
<organism evidence="2 3">
    <name type="scientific">Ancylostoma caninum</name>
    <name type="common">Dog hookworm</name>
    <dbReference type="NCBI Taxonomy" id="29170"/>
    <lineage>
        <taxon>Eukaryota</taxon>
        <taxon>Metazoa</taxon>
        <taxon>Ecdysozoa</taxon>
        <taxon>Nematoda</taxon>
        <taxon>Chromadorea</taxon>
        <taxon>Rhabditida</taxon>
        <taxon>Rhabditina</taxon>
        <taxon>Rhabditomorpha</taxon>
        <taxon>Strongyloidea</taxon>
        <taxon>Ancylostomatidae</taxon>
        <taxon>Ancylostomatinae</taxon>
        <taxon>Ancylostoma</taxon>
    </lineage>
</organism>
<dbReference type="Proteomes" id="UP000252519">
    <property type="component" value="Unassembled WGS sequence"/>
</dbReference>